<dbReference type="Pfam" id="PF01490">
    <property type="entry name" value="Aa_trans"/>
    <property type="match status" value="1"/>
</dbReference>
<keyword evidence="3 5" id="KW-1133">Transmembrane helix</keyword>
<dbReference type="OMA" id="MFATICC"/>
<evidence type="ECO:0000259" key="6">
    <source>
        <dbReference type="Pfam" id="PF01490"/>
    </source>
</evidence>
<gene>
    <name evidence="7" type="ORF">Pmar_PMAR027210</name>
</gene>
<dbReference type="AlphaFoldDB" id="C5KPN3"/>
<name>C5KPN3_PERM5</name>
<dbReference type="GO" id="GO:0016020">
    <property type="term" value="C:membrane"/>
    <property type="evidence" value="ECO:0007669"/>
    <property type="project" value="UniProtKB-SubCell"/>
</dbReference>
<feature type="transmembrane region" description="Helical" evidence="5">
    <location>
        <begin position="34"/>
        <end position="53"/>
    </location>
</feature>
<evidence type="ECO:0000256" key="5">
    <source>
        <dbReference type="SAM" id="Phobius"/>
    </source>
</evidence>
<dbReference type="Proteomes" id="UP000007800">
    <property type="component" value="Unassembled WGS sequence"/>
</dbReference>
<organism evidence="8">
    <name type="scientific">Perkinsus marinus (strain ATCC 50983 / TXsc)</name>
    <dbReference type="NCBI Taxonomy" id="423536"/>
    <lineage>
        <taxon>Eukaryota</taxon>
        <taxon>Sar</taxon>
        <taxon>Alveolata</taxon>
        <taxon>Perkinsozoa</taxon>
        <taxon>Perkinsea</taxon>
        <taxon>Perkinsida</taxon>
        <taxon>Perkinsidae</taxon>
        <taxon>Perkinsus</taxon>
    </lineage>
</organism>
<keyword evidence="2 5" id="KW-0812">Transmembrane</keyword>
<evidence type="ECO:0000313" key="7">
    <source>
        <dbReference type="EMBL" id="EER13560.1"/>
    </source>
</evidence>
<evidence type="ECO:0000256" key="2">
    <source>
        <dbReference type="ARBA" id="ARBA00022692"/>
    </source>
</evidence>
<feature type="transmembrane region" description="Helical" evidence="5">
    <location>
        <begin position="59"/>
        <end position="80"/>
    </location>
</feature>
<feature type="transmembrane region" description="Helical" evidence="5">
    <location>
        <begin position="168"/>
        <end position="190"/>
    </location>
</feature>
<evidence type="ECO:0000256" key="1">
    <source>
        <dbReference type="ARBA" id="ARBA00004141"/>
    </source>
</evidence>
<dbReference type="GeneID" id="9042531"/>
<dbReference type="OrthoDB" id="40134at2759"/>
<reference evidence="7 8" key="1">
    <citation type="submission" date="2008-07" db="EMBL/GenBank/DDBJ databases">
        <authorList>
            <person name="El-Sayed N."/>
            <person name="Caler E."/>
            <person name="Inman J."/>
            <person name="Amedeo P."/>
            <person name="Hass B."/>
            <person name="Wortman J."/>
        </authorList>
    </citation>
    <scope>NUCLEOTIDE SEQUENCE [LARGE SCALE GENOMIC DNA]</scope>
    <source>
        <strain evidence="8">ATCC 50983 / TXsc</strain>
    </source>
</reference>
<evidence type="ECO:0000256" key="4">
    <source>
        <dbReference type="ARBA" id="ARBA00023136"/>
    </source>
</evidence>
<dbReference type="PANTHER" id="PTHR22950">
    <property type="entry name" value="AMINO ACID TRANSPORTER"/>
    <property type="match status" value="1"/>
</dbReference>
<keyword evidence="8" id="KW-1185">Reference proteome</keyword>
<dbReference type="PANTHER" id="PTHR22950:SF461">
    <property type="entry name" value="AMINO ACID TRANSPORTER TRANSMEMBRANE DOMAIN-CONTAINING PROTEIN"/>
    <property type="match status" value="1"/>
</dbReference>
<accession>C5KPN3</accession>
<feature type="non-terminal residue" evidence="7">
    <location>
        <position position="228"/>
    </location>
</feature>
<dbReference type="InParanoid" id="C5KPN3"/>
<dbReference type="EMBL" id="GG675170">
    <property type="protein sequence ID" value="EER13560.1"/>
    <property type="molecule type" value="Genomic_DNA"/>
</dbReference>
<keyword evidence="4 5" id="KW-0472">Membrane</keyword>
<proteinExistence type="predicted"/>
<feature type="domain" description="Amino acid transporter transmembrane" evidence="6">
    <location>
        <begin position="27"/>
        <end position="227"/>
    </location>
</feature>
<evidence type="ECO:0000313" key="8">
    <source>
        <dbReference type="Proteomes" id="UP000007800"/>
    </source>
</evidence>
<sequence length="228" mass="24800">MSEKSSISTRISDFSADSVTTGGRPDGSSNFRTVINFALVAVGVGILALPRAIAQGGWILGSVLLAVAWSVAQYGTYLLYRCMYMHPKGEERFDSFQAIGKACFGKPGEIFTAFVQYLDLLLVCSLLVILVGDGMYELVPQLDRIWWCVIFVCVMLPLAMLPTMKEVAFVSFIGITAAFVTVIAVIGASVRESSDPIKEHEHYLMPQNASTAVLAFTNFMNAFAVTTV</sequence>
<feature type="transmembrane region" description="Helical" evidence="5">
    <location>
        <begin position="144"/>
        <end position="161"/>
    </location>
</feature>
<evidence type="ECO:0000256" key="3">
    <source>
        <dbReference type="ARBA" id="ARBA00022989"/>
    </source>
</evidence>
<protein>
    <submittedName>
        <fullName evidence="7">Amino acid transporter, putative</fullName>
    </submittedName>
</protein>
<feature type="transmembrane region" description="Helical" evidence="5">
    <location>
        <begin position="110"/>
        <end position="132"/>
    </location>
</feature>
<dbReference type="RefSeq" id="XP_002781765.1">
    <property type="nucleotide sequence ID" value="XM_002781719.1"/>
</dbReference>
<comment type="subcellular location">
    <subcellularLocation>
        <location evidence="1">Membrane</location>
        <topology evidence="1">Multi-pass membrane protein</topology>
    </subcellularLocation>
</comment>
<dbReference type="InterPro" id="IPR013057">
    <property type="entry name" value="AA_transpt_TM"/>
</dbReference>
<dbReference type="GO" id="GO:0015179">
    <property type="term" value="F:L-amino acid transmembrane transporter activity"/>
    <property type="evidence" value="ECO:0007669"/>
    <property type="project" value="TreeGrafter"/>
</dbReference>